<dbReference type="InterPro" id="IPR045406">
    <property type="entry name" value="DUF6513"/>
</dbReference>
<evidence type="ECO:0000313" key="4">
    <source>
        <dbReference type="Proteomes" id="UP001162030"/>
    </source>
</evidence>
<dbReference type="InterPro" id="IPR000489">
    <property type="entry name" value="Pterin-binding_dom"/>
</dbReference>
<dbReference type="InterPro" id="IPR011005">
    <property type="entry name" value="Dihydropteroate_synth-like_sf"/>
</dbReference>
<evidence type="ECO:0000313" key="3">
    <source>
        <dbReference type="EMBL" id="CAI8891735.1"/>
    </source>
</evidence>
<accession>A0ABN8XAQ6</accession>
<evidence type="ECO:0000256" key="1">
    <source>
        <dbReference type="SAM" id="MobiDB-lite"/>
    </source>
</evidence>
<dbReference type="RefSeq" id="WP_235726643.1">
    <property type="nucleotide sequence ID" value="NZ_OX458333.1"/>
</dbReference>
<feature type="region of interest" description="Disordered" evidence="1">
    <location>
        <begin position="437"/>
        <end position="516"/>
    </location>
</feature>
<feature type="domain" description="Pterin-binding" evidence="2">
    <location>
        <begin position="93"/>
        <end position="325"/>
    </location>
</feature>
<dbReference type="PROSITE" id="PS50972">
    <property type="entry name" value="PTERIN_BINDING"/>
    <property type="match status" value="1"/>
</dbReference>
<name>A0ABN8XAQ6_9GAMM</name>
<keyword evidence="4" id="KW-1185">Reference proteome</keyword>
<sequence>MPEHILFLTGKLAEKQLRRTLEEMEPEFGYTVHQLGLTVAALMTADMIRRRLKDTFGADRVLVPGRCRGDLEALSKDMGITIERGPEELHDLPEFFGKKKKKPDITRYELRIFAEIVDAPRMDIDGILRQAQDYRKDGADVIDIGCLPETPFPHLEEAVRALKSEGFEVSVDSLENDDLLRGGKAGADYLLSLHEDSLWIADQVASTPILIPAKHGDLDSLDRAIEAMRAKGRDFIIDPILDPIHFGFTESLVRYHEVRKRHPDVEIMMGVGNLTELTHADTAGINATLLGICSELHIKQILTTQVSKHARKAVREADLARRILFAARELNTLPKHIDDGLMALHERAPFPLSREEIDEIYRQIKDPSYRILISPEGLHIFNRDGFHTATDPFELYPRLGVETDGGHAFYLGVELARAQIAWQLGKRYSQDEPLRWGCHVDEPEPNIDPHAYKPAGSTLQKASGVQDDSGSIGLESHGSKTDDPHPNPLQSQTVVPGAPGRPFPEGKGTADTKDEE</sequence>
<protein>
    <submittedName>
        <fullName evidence="3">Pterin-binding domain-containing protein</fullName>
    </submittedName>
</protein>
<evidence type="ECO:0000259" key="2">
    <source>
        <dbReference type="PROSITE" id="PS50972"/>
    </source>
</evidence>
<dbReference type="Proteomes" id="UP001162030">
    <property type="component" value="Chromosome"/>
</dbReference>
<reference evidence="3 4" key="1">
    <citation type="submission" date="2023-03" db="EMBL/GenBank/DDBJ databases">
        <authorList>
            <person name="Pearce D."/>
        </authorList>
    </citation>
    <scope>NUCLEOTIDE SEQUENCE [LARGE SCALE GENOMIC DNA]</scope>
    <source>
        <strain evidence="3">Msz</strain>
    </source>
</reference>
<feature type="compositionally biased region" description="Polar residues" evidence="1">
    <location>
        <begin position="457"/>
        <end position="469"/>
    </location>
</feature>
<dbReference type="SUPFAM" id="SSF51717">
    <property type="entry name" value="Dihydropteroate synthetase-like"/>
    <property type="match status" value="1"/>
</dbReference>
<gene>
    <name evidence="3" type="ORF">MSZNOR_3259</name>
</gene>
<dbReference type="EMBL" id="OX458333">
    <property type="protein sequence ID" value="CAI8891735.1"/>
    <property type="molecule type" value="Genomic_DNA"/>
</dbReference>
<organism evidence="3 4">
    <name type="scientific">Methylocaldum szegediense</name>
    <dbReference type="NCBI Taxonomy" id="73780"/>
    <lineage>
        <taxon>Bacteria</taxon>
        <taxon>Pseudomonadati</taxon>
        <taxon>Pseudomonadota</taxon>
        <taxon>Gammaproteobacteria</taxon>
        <taxon>Methylococcales</taxon>
        <taxon>Methylococcaceae</taxon>
        <taxon>Methylocaldum</taxon>
    </lineage>
</organism>
<proteinExistence type="predicted"/>
<dbReference type="Pfam" id="PF20123">
    <property type="entry name" value="DUF6513"/>
    <property type="match status" value="1"/>
</dbReference>